<evidence type="ECO:0000256" key="2">
    <source>
        <dbReference type="SAM" id="Coils"/>
    </source>
</evidence>
<comment type="caution">
    <text evidence="5">The sequence shown here is derived from an EMBL/GenBank/DDBJ whole genome shotgun (WGS) entry which is preliminary data.</text>
</comment>
<reference evidence="5" key="2">
    <citation type="submission" date="2022-01" db="EMBL/GenBank/DDBJ databases">
        <authorList>
            <person name="Yamashiro T."/>
            <person name="Shiraishi A."/>
            <person name="Satake H."/>
            <person name="Nakayama K."/>
        </authorList>
    </citation>
    <scope>NUCLEOTIDE SEQUENCE</scope>
</reference>
<feature type="region of interest" description="Disordered" evidence="3">
    <location>
        <begin position="43"/>
        <end position="65"/>
    </location>
</feature>
<gene>
    <name evidence="5" type="ORF">Tco_1091939</name>
</gene>
<dbReference type="SUPFAM" id="SSF57756">
    <property type="entry name" value="Retrovirus zinc finger-like domains"/>
    <property type="match status" value="1"/>
</dbReference>
<dbReference type="EMBL" id="BQNB010020479">
    <property type="protein sequence ID" value="GJT96421.1"/>
    <property type="molecule type" value="Genomic_DNA"/>
</dbReference>
<dbReference type="Gene3D" id="4.10.60.10">
    <property type="entry name" value="Zinc finger, CCHC-type"/>
    <property type="match status" value="1"/>
</dbReference>
<evidence type="ECO:0000313" key="5">
    <source>
        <dbReference type="EMBL" id="GJT96421.1"/>
    </source>
</evidence>
<evidence type="ECO:0000259" key="4">
    <source>
        <dbReference type="PROSITE" id="PS50158"/>
    </source>
</evidence>
<protein>
    <submittedName>
        <fullName evidence="5">Integrase, catalytic region, zinc finger, CCHC-type containing protein</fullName>
    </submittedName>
</protein>
<dbReference type="Proteomes" id="UP001151760">
    <property type="component" value="Unassembled WGS sequence"/>
</dbReference>
<evidence type="ECO:0000256" key="1">
    <source>
        <dbReference type="PROSITE-ProRule" id="PRU00047"/>
    </source>
</evidence>
<keyword evidence="6" id="KW-1185">Reference proteome</keyword>
<evidence type="ECO:0000313" key="6">
    <source>
        <dbReference type="Proteomes" id="UP001151760"/>
    </source>
</evidence>
<name>A0ABQ5I8E5_9ASTR</name>
<reference evidence="5" key="1">
    <citation type="journal article" date="2022" name="Int. J. Mol. Sci.">
        <title>Draft Genome of Tanacetum Coccineum: Genomic Comparison of Closely Related Tanacetum-Family Plants.</title>
        <authorList>
            <person name="Yamashiro T."/>
            <person name="Shiraishi A."/>
            <person name="Nakayama K."/>
            <person name="Satake H."/>
        </authorList>
    </citation>
    <scope>NUCLEOTIDE SEQUENCE</scope>
</reference>
<dbReference type="PROSITE" id="PS50158">
    <property type="entry name" value="ZF_CCHC"/>
    <property type="match status" value="1"/>
</dbReference>
<organism evidence="5 6">
    <name type="scientific">Tanacetum coccineum</name>
    <dbReference type="NCBI Taxonomy" id="301880"/>
    <lineage>
        <taxon>Eukaryota</taxon>
        <taxon>Viridiplantae</taxon>
        <taxon>Streptophyta</taxon>
        <taxon>Embryophyta</taxon>
        <taxon>Tracheophyta</taxon>
        <taxon>Spermatophyta</taxon>
        <taxon>Magnoliopsida</taxon>
        <taxon>eudicotyledons</taxon>
        <taxon>Gunneridae</taxon>
        <taxon>Pentapetalae</taxon>
        <taxon>asterids</taxon>
        <taxon>campanulids</taxon>
        <taxon>Asterales</taxon>
        <taxon>Asteraceae</taxon>
        <taxon>Asteroideae</taxon>
        <taxon>Anthemideae</taxon>
        <taxon>Anthemidinae</taxon>
        <taxon>Tanacetum</taxon>
    </lineage>
</organism>
<evidence type="ECO:0000256" key="3">
    <source>
        <dbReference type="SAM" id="MobiDB-lite"/>
    </source>
</evidence>
<keyword evidence="1" id="KW-0479">Metal-binding</keyword>
<feature type="coiled-coil region" evidence="2">
    <location>
        <begin position="559"/>
        <end position="586"/>
    </location>
</feature>
<sequence>MMSFLSTVVTSHFPSTNNQLRNASNPRQQATIHDGRVTIQPLQGKPNSYVAGTSGTRVDTSGTGENYSGQQRVVKCFNCQGEGHMARQCPKPMRKRDAMWFRDKVLLVEAQGNGKVLNEEELEFLDPGIAEGPVSQLVITHNAAYQADDLDAYDSDCGEISTAKAVLMANLSSYGSNVLSEVPISENTNNDMLNQSVQEMMYSEPSQFVEHPENEIHSDSNIIPYSQYLIESRNTAVQDTNSSTQQDVMILFVFEQLSQQVTNCNKVNKDNLMANETLSTELERYKEREKEAKNIDNEIALEKKVKELDNILFYLKKAQQIRPMLYDGNVIAKETNVISIDDLEETLMLKEESRSKMLLKQSDPLVLEKKINIQPVNYVVLNQLSEDFGKHFVPQQELSAEQAFWFQMSNPSTDSSDASPVKVDVPSELLKVSLVNASLKKLKFHLTQFDSVVKKRITPDALTEDIVNIVLNSFENMNAYVNVKYMETCNKCLELEAELIKQHNMVEKDEYNKLLKSYSKLEQHCISIELAMQLNKENFQTNNTSVNQNEPTFDQLFQLNNLKAELQAKDMTIKKLKAHIKRVNENSTSEGVKMDIDEIETINIELKHRVAKIITENEHLKQTYKQLYDSIKLSRVRAKEHSESLVNQLNQKSVEFTDLNAQLQEKVFVITSLKNDFRKLKGKDIVDNAALVSNATTIAPGMYKLDPVILAPRDKNNRETHTYYLKHTMEQATILREIVEQAKSLNLLDSASYTACKYVKLIQELLGYVRDTCPDIHTPSKKLAAVTPINKKKIV</sequence>
<dbReference type="Pfam" id="PF00098">
    <property type="entry name" value="zf-CCHC"/>
    <property type="match status" value="1"/>
</dbReference>
<dbReference type="InterPro" id="IPR036875">
    <property type="entry name" value="Znf_CCHC_sf"/>
</dbReference>
<proteinExistence type="predicted"/>
<accession>A0ABQ5I8E5</accession>
<dbReference type="SMART" id="SM00343">
    <property type="entry name" value="ZnF_C2HC"/>
    <property type="match status" value="1"/>
</dbReference>
<keyword evidence="2" id="KW-0175">Coiled coil</keyword>
<keyword evidence="1" id="KW-0862">Zinc</keyword>
<keyword evidence="1" id="KW-0863">Zinc-finger</keyword>
<feature type="compositionally biased region" description="Polar residues" evidence="3">
    <location>
        <begin position="50"/>
        <end position="65"/>
    </location>
</feature>
<dbReference type="InterPro" id="IPR001878">
    <property type="entry name" value="Znf_CCHC"/>
</dbReference>
<feature type="domain" description="CCHC-type" evidence="4">
    <location>
        <begin position="75"/>
        <end position="91"/>
    </location>
</feature>